<dbReference type="GO" id="GO:0008893">
    <property type="term" value="F:guanosine-3',5'-bis(diphosphate) 3'-diphosphatase activity"/>
    <property type="evidence" value="ECO:0007669"/>
    <property type="project" value="TreeGrafter"/>
</dbReference>
<dbReference type="GO" id="GO:0019693">
    <property type="term" value="P:ribose phosphate metabolic process"/>
    <property type="evidence" value="ECO:0007669"/>
    <property type="project" value="TreeGrafter"/>
</dbReference>
<dbReference type="NCBIfam" id="NF001938">
    <property type="entry name" value="PRK00714.1-5"/>
    <property type="match status" value="1"/>
</dbReference>
<dbReference type="CDD" id="cd03671">
    <property type="entry name" value="NUDIX_Ap4A_hydrolase_plant_like"/>
    <property type="match status" value="1"/>
</dbReference>
<dbReference type="InterPro" id="IPR022927">
    <property type="entry name" value="RppH"/>
</dbReference>
<dbReference type="InterPro" id="IPR015797">
    <property type="entry name" value="NUDIX_hydrolase-like_dom_sf"/>
</dbReference>
<sequence>MRTLGRCREEGVQSGHFLQSNAPFLGIRSTCFSRVSRTPIIPCSSSEVLRHPGEAARAPSRKELEEHRRSVGICLVNNSGLVFAARRVDDKHGTWQMPQGGIDSGGHENPMTAAVRELKEETGISSARIVALMDEWLDYDFPTDIRSHMTGSWTRYRGQTQKWCLMYYYGDEKEIDLDGHGEREFSDWCWMPLEELPEEVVEFKREVYRKVAQQFGPIIRRRRGQEQMSWWGGK</sequence>
<dbReference type="PANTHER" id="PTHR11839:SF22">
    <property type="entry name" value="NUDIX HYDROLASE 26, CHLOROPLASTIC"/>
    <property type="match status" value="1"/>
</dbReference>
<dbReference type="PROSITE" id="PS51462">
    <property type="entry name" value="NUDIX"/>
    <property type="match status" value="1"/>
</dbReference>
<dbReference type="Gene3D" id="3.90.79.10">
    <property type="entry name" value="Nucleoside Triphosphate Pyrophosphohydrolase"/>
    <property type="match status" value="1"/>
</dbReference>
<evidence type="ECO:0000313" key="4">
    <source>
        <dbReference type="Proteomes" id="UP001314263"/>
    </source>
</evidence>
<proteinExistence type="predicted"/>
<dbReference type="EMBL" id="CAUYUE010000002">
    <property type="protein sequence ID" value="CAK0739051.1"/>
    <property type="molecule type" value="Genomic_DNA"/>
</dbReference>
<dbReference type="GO" id="GO:0006753">
    <property type="term" value="P:nucleoside phosphate metabolic process"/>
    <property type="evidence" value="ECO:0007669"/>
    <property type="project" value="TreeGrafter"/>
</dbReference>
<protein>
    <recommendedName>
        <fullName evidence="2">Nudix hydrolase domain-containing protein</fullName>
    </recommendedName>
</protein>
<dbReference type="AlphaFoldDB" id="A0AAV1HSC7"/>
<dbReference type="Proteomes" id="UP001314263">
    <property type="component" value="Unassembled WGS sequence"/>
</dbReference>
<name>A0AAV1HSC7_9CHLO</name>
<dbReference type="GO" id="GO:0034432">
    <property type="term" value="F:bis(5'-adenosyl)-pentaphosphatase activity"/>
    <property type="evidence" value="ECO:0007669"/>
    <property type="project" value="TreeGrafter"/>
</dbReference>
<comment type="caution">
    <text evidence="3">The sequence shown here is derived from an EMBL/GenBank/DDBJ whole genome shotgun (WGS) entry which is preliminary data.</text>
</comment>
<dbReference type="GO" id="GO:0009507">
    <property type="term" value="C:chloroplast"/>
    <property type="evidence" value="ECO:0007669"/>
    <property type="project" value="TreeGrafter"/>
</dbReference>
<organism evidence="3 4">
    <name type="scientific">Coccomyxa viridis</name>
    <dbReference type="NCBI Taxonomy" id="1274662"/>
    <lineage>
        <taxon>Eukaryota</taxon>
        <taxon>Viridiplantae</taxon>
        <taxon>Chlorophyta</taxon>
        <taxon>core chlorophytes</taxon>
        <taxon>Trebouxiophyceae</taxon>
        <taxon>Trebouxiophyceae incertae sedis</taxon>
        <taxon>Coccomyxaceae</taxon>
        <taxon>Coccomyxa</taxon>
    </lineage>
</organism>
<evidence type="ECO:0000256" key="1">
    <source>
        <dbReference type="ARBA" id="ARBA00022801"/>
    </source>
</evidence>
<evidence type="ECO:0000313" key="3">
    <source>
        <dbReference type="EMBL" id="CAK0739051.1"/>
    </source>
</evidence>
<evidence type="ECO:0000259" key="2">
    <source>
        <dbReference type="PROSITE" id="PS51462"/>
    </source>
</evidence>
<feature type="domain" description="Nudix hydrolase" evidence="2">
    <location>
        <begin position="66"/>
        <end position="213"/>
    </location>
</feature>
<keyword evidence="4" id="KW-1185">Reference proteome</keyword>
<accession>A0AAV1HSC7</accession>
<gene>
    <name evidence="3" type="ORF">CVIRNUC_001130</name>
</gene>
<dbReference type="SUPFAM" id="SSF55811">
    <property type="entry name" value="Nudix"/>
    <property type="match status" value="1"/>
</dbReference>
<keyword evidence="1" id="KW-0378">Hydrolase</keyword>
<dbReference type="Pfam" id="PF00293">
    <property type="entry name" value="NUDIX"/>
    <property type="match status" value="1"/>
</dbReference>
<dbReference type="InterPro" id="IPR000086">
    <property type="entry name" value="NUDIX_hydrolase_dom"/>
</dbReference>
<reference evidence="3 4" key="1">
    <citation type="submission" date="2023-10" db="EMBL/GenBank/DDBJ databases">
        <authorList>
            <person name="Maclean D."/>
            <person name="Macfadyen A."/>
        </authorList>
    </citation>
    <scope>NUCLEOTIDE SEQUENCE [LARGE SCALE GENOMIC DNA]</scope>
</reference>
<dbReference type="PANTHER" id="PTHR11839">
    <property type="entry name" value="UDP/ADP-SUGAR PYROPHOSPHATASE"/>
    <property type="match status" value="1"/>
</dbReference>